<dbReference type="GO" id="GO:0006520">
    <property type="term" value="P:amino acid metabolic process"/>
    <property type="evidence" value="ECO:0007669"/>
    <property type="project" value="InterPro"/>
</dbReference>
<dbReference type="RefSeq" id="WP_102198956.1">
    <property type="nucleotide sequence ID" value="NZ_PNHQ01000005.1"/>
</dbReference>
<dbReference type="OrthoDB" id="9802328at2"/>
<dbReference type="GO" id="GO:0030170">
    <property type="term" value="F:pyridoxal phosphate binding"/>
    <property type="evidence" value="ECO:0007669"/>
    <property type="project" value="InterPro"/>
</dbReference>
<protein>
    <recommendedName>
        <fullName evidence="6">Aminotransferase</fullName>
        <ecNumber evidence="6">2.6.1.-</ecNumber>
    </recommendedName>
</protein>
<evidence type="ECO:0000256" key="3">
    <source>
        <dbReference type="ARBA" id="ARBA00022576"/>
    </source>
</evidence>
<dbReference type="PANTHER" id="PTHR46383">
    <property type="entry name" value="ASPARTATE AMINOTRANSFERASE"/>
    <property type="match status" value="1"/>
</dbReference>
<reference evidence="8 9" key="1">
    <citation type="submission" date="2017-09" db="EMBL/GenBank/DDBJ databases">
        <title>Bacterial strain isolated from the female urinary microbiota.</title>
        <authorList>
            <person name="Thomas-White K."/>
            <person name="Kumar N."/>
            <person name="Forster S."/>
            <person name="Putonti C."/>
            <person name="Lawley T."/>
            <person name="Wolfe A.J."/>
        </authorList>
    </citation>
    <scope>NUCLEOTIDE SEQUENCE [LARGE SCALE GENOMIC DNA]</scope>
    <source>
        <strain evidence="8 9">UMB0240</strain>
    </source>
</reference>
<dbReference type="PANTHER" id="PTHR46383:SF1">
    <property type="entry name" value="ASPARTATE AMINOTRANSFERASE"/>
    <property type="match status" value="1"/>
</dbReference>
<evidence type="ECO:0000256" key="6">
    <source>
        <dbReference type="RuleBase" id="RU000481"/>
    </source>
</evidence>
<dbReference type="Gene3D" id="3.90.1150.10">
    <property type="entry name" value="Aspartate Aminotransferase, domain 1"/>
    <property type="match status" value="1"/>
</dbReference>
<dbReference type="InterPro" id="IPR015422">
    <property type="entry name" value="PyrdxlP-dep_Trfase_small"/>
</dbReference>
<proteinExistence type="inferred from homology"/>
<dbReference type="InterPro" id="IPR004839">
    <property type="entry name" value="Aminotransferase_I/II_large"/>
</dbReference>
<dbReference type="InterPro" id="IPR015424">
    <property type="entry name" value="PyrdxlP-dep_Trfase"/>
</dbReference>
<evidence type="ECO:0000256" key="5">
    <source>
        <dbReference type="ARBA" id="ARBA00022898"/>
    </source>
</evidence>
<dbReference type="AlphaFoldDB" id="A0A2N6UER0"/>
<keyword evidence="5" id="KW-0663">Pyridoxal phosphate</keyword>
<dbReference type="InterPro" id="IPR004838">
    <property type="entry name" value="NHTrfase_class1_PyrdxlP-BS"/>
</dbReference>
<dbReference type="PROSITE" id="PS00105">
    <property type="entry name" value="AA_TRANSFER_CLASS_1"/>
    <property type="match status" value="1"/>
</dbReference>
<dbReference type="Gene3D" id="3.40.640.10">
    <property type="entry name" value="Type I PLP-dependent aspartate aminotransferase-like (Major domain)"/>
    <property type="match status" value="1"/>
</dbReference>
<dbReference type="EMBL" id="PNHQ01000005">
    <property type="protein sequence ID" value="PMC80099.1"/>
    <property type="molecule type" value="Genomic_DNA"/>
</dbReference>
<gene>
    <name evidence="8" type="ORF">CJ191_02860</name>
</gene>
<name>A0A2N6UER0_9LACT</name>
<keyword evidence="9" id="KW-1185">Reference proteome</keyword>
<accession>A0A2N6UER0</accession>
<dbReference type="SUPFAM" id="SSF53383">
    <property type="entry name" value="PLP-dependent transferases"/>
    <property type="match status" value="1"/>
</dbReference>
<feature type="domain" description="Aminotransferase class I/classII large" evidence="7">
    <location>
        <begin position="31"/>
        <end position="388"/>
    </location>
</feature>
<evidence type="ECO:0000256" key="1">
    <source>
        <dbReference type="ARBA" id="ARBA00001933"/>
    </source>
</evidence>
<comment type="caution">
    <text evidence="8">The sequence shown here is derived from an EMBL/GenBank/DDBJ whole genome shotgun (WGS) entry which is preliminary data.</text>
</comment>
<evidence type="ECO:0000259" key="7">
    <source>
        <dbReference type="Pfam" id="PF00155"/>
    </source>
</evidence>
<sequence>MELANRIKKMQGSQTSAAAAKARALKEQGVDVISLAVGEPDFNTPNYILNQVKEDMFAGRGHHYTAASGLNALKQAIIDYHAEYDNIQYTLDQVFIADGAKMILYYTFLSLLNEGDEVLIPAPYWVSYVDQVKMADGVPVIFETSPSDNFSITPELLDQHVTDKTKLLVLNTPSNPSGAILSDEDLLAVAEYCLAHNILIVADEIYYRLVYNGHNAHSIAALSPEIKKNAIIINGFSKAYAMTGWRLGYALADHKYIESFSKLASQINSNPTGISQYAALAALTDPREEAVEAMRKQFEKRLNAAYQELLTVPGFKLDHKPQGAFYLFPDASETAKLCGYDSVTELANAFIEEAYVVGVPGVAFGKENHIRFSYATNEESFAEAMKRIREFVESKIAR</sequence>
<keyword evidence="4 6" id="KW-0808">Transferase</keyword>
<evidence type="ECO:0000313" key="9">
    <source>
        <dbReference type="Proteomes" id="UP000235701"/>
    </source>
</evidence>
<comment type="cofactor">
    <cofactor evidence="1 6">
        <name>pyridoxal 5'-phosphate</name>
        <dbReference type="ChEBI" id="CHEBI:597326"/>
    </cofactor>
</comment>
<evidence type="ECO:0000313" key="8">
    <source>
        <dbReference type="EMBL" id="PMC80099.1"/>
    </source>
</evidence>
<keyword evidence="3 6" id="KW-0032">Aminotransferase</keyword>
<dbReference type="Pfam" id="PF00155">
    <property type="entry name" value="Aminotran_1_2"/>
    <property type="match status" value="1"/>
</dbReference>
<evidence type="ECO:0000256" key="4">
    <source>
        <dbReference type="ARBA" id="ARBA00022679"/>
    </source>
</evidence>
<dbReference type="Proteomes" id="UP000235701">
    <property type="component" value="Unassembled WGS sequence"/>
</dbReference>
<evidence type="ECO:0000256" key="2">
    <source>
        <dbReference type="ARBA" id="ARBA00007441"/>
    </source>
</evidence>
<dbReference type="FunFam" id="3.40.640.10:FF:000033">
    <property type="entry name" value="Aspartate aminotransferase"/>
    <property type="match status" value="1"/>
</dbReference>
<organism evidence="8 9">
    <name type="scientific">Aerococcus viridans</name>
    <dbReference type="NCBI Taxonomy" id="1377"/>
    <lineage>
        <taxon>Bacteria</taxon>
        <taxon>Bacillati</taxon>
        <taxon>Bacillota</taxon>
        <taxon>Bacilli</taxon>
        <taxon>Lactobacillales</taxon>
        <taxon>Aerococcaceae</taxon>
        <taxon>Aerococcus</taxon>
    </lineage>
</organism>
<comment type="similarity">
    <text evidence="2 6">Belongs to the class-I pyridoxal-phosphate-dependent aminotransferase family.</text>
</comment>
<dbReference type="InterPro" id="IPR015421">
    <property type="entry name" value="PyrdxlP-dep_Trfase_major"/>
</dbReference>
<dbReference type="InterPro" id="IPR050596">
    <property type="entry name" value="AspAT/PAT-like"/>
</dbReference>
<dbReference type="GO" id="GO:0008483">
    <property type="term" value="F:transaminase activity"/>
    <property type="evidence" value="ECO:0007669"/>
    <property type="project" value="UniProtKB-KW"/>
</dbReference>
<dbReference type="CDD" id="cd00609">
    <property type="entry name" value="AAT_like"/>
    <property type="match status" value="1"/>
</dbReference>
<dbReference type="EC" id="2.6.1.-" evidence="6"/>